<feature type="compositionally biased region" description="Basic and acidic residues" evidence="2">
    <location>
        <begin position="13"/>
        <end position="27"/>
    </location>
</feature>
<feature type="compositionally biased region" description="Basic and acidic residues" evidence="2">
    <location>
        <begin position="212"/>
        <end position="223"/>
    </location>
</feature>
<evidence type="ECO:0000313" key="3">
    <source>
        <dbReference type="EMBL" id="ROT61680.1"/>
    </source>
</evidence>
<dbReference type="AlphaFoldDB" id="A0A3R7LSD1"/>
<dbReference type="STRING" id="6689.A0A3R7LSD1"/>
<evidence type="ECO:0000313" key="4">
    <source>
        <dbReference type="Proteomes" id="UP000283509"/>
    </source>
</evidence>
<feature type="compositionally biased region" description="Basic and acidic residues" evidence="2">
    <location>
        <begin position="247"/>
        <end position="348"/>
    </location>
</feature>
<evidence type="ECO:0000256" key="1">
    <source>
        <dbReference type="SAM" id="Coils"/>
    </source>
</evidence>
<feature type="compositionally biased region" description="Basic residues" evidence="2">
    <location>
        <begin position="157"/>
        <end position="173"/>
    </location>
</feature>
<feature type="compositionally biased region" description="Basic residues" evidence="2">
    <location>
        <begin position="181"/>
        <end position="195"/>
    </location>
</feature>
<dbReference type="EMBL" id="QCYY01004036">
    <property type="protein sequence ID" value="ROT61680.1"/>
    <property type="molecule type" value="Genomic_DNA"/>
</dbReference>
<accession>A0A3R7LSD1</accession>
<feature type="compositionally biased region" description="Polar residues" evidence="2">
    <location>
        <begin position="28"/>
        <end position="41"/>
    </location>
</feature>
<feature type="compositionally biased region" description="Basic and acidic residues" evidence="2">
    <location>
        <begin position="605"/>
        <end position="619"/>
    </location>
</feature>
<proteinExistence type="predicted"/>
<dbReference type="Proteomes" id="UP000283509">
    <property type="component" value="Unassembled WGS sequence"/>
</dbReference>
<name>A0A3R7LSD1_PENVA</name>
<reference evidence="3 4" key="1">
    <citation type="submission" date="2018-04" db="EMBL/GenBank/DDBJ databases">
        <authorList>
            <person name="Zhang X."/>
            <person name="Yuan J."/>
            <person name="Li F."/>
            <person name="Xiang J."/>
        </authorList>
    </citation>
    <scope>NUCLEOTIDE SEQUENCE [LARGE SCALE GENOMIC DNA]</scope>
    <source>
        <tissue evidence="3">Muscle</tissue>
    </source>
</reference>
<keyword evidence="4" id="KW-1185">Reference proteome</keyword>
<feature type="compositionally biased region" description="Gly residues" evidence="2">
    <location>
        <begin position="57"/>
        <end position="66"/>
    </location>
</feature>
<feature type="compositionally biased region" description="Basic residues" evidence="2">
    <location>
        <begin position="202"/>
        <end position="211"/>
    </location>
</feature>
<comment type="caution">
    <text evidence="3">The sequence shown here is derived from an EMBL/GenBank/DDBJ whole genome shotgun (WGS) entry which is preliminary data.</text>
</comment>
<dbReference type="InterPro" id="IPR040427">
    <property type="entry name" value="Flacc"/>
</dbReference>
<dbReference type="OrthoDB" id="6369386at2759"/>
<feature type="coiled-coil region" evidence="1">
    <location>
        <begin position="359"/>
        <end position="386"/>
    </location>
</feature>
<feature type="compositionally biased region" description="Basic and acidic residues" evidence="2">
    <location>
        <begin position="877"/>
        <end position="886"/>
    </location>
</feature>
<evidence type="ECO:0000256" key="2">
    <source>
        <dbReference type="SAM" id="MobiDB-lite"/>
    </source>
</evidence>
<feature type="region of interest" description="Disordered" evidence="2">
    <location>
        <begin position="426"/>
        <end position="512"/>
    </location>
</feature>
<keyword evidence="1" id="KW-0175">Coiled coil</keyword>
<feature type="compositionally biased region" description="Basic and acidic residues" evidence="2">
    <location>
        <begin position="426"/>
        <end position="499"/>
    </location>
</feature>
<dbReference type="GO" id="GO:0016556">
    <property type="term" value="P:mRNA modification"/>
    <property type="evidence" value="ECO:0007669"/>
    <property type="project" value="InterPro"/>
</dbReference>
<feature type="region of interest" description="Disordered" evidence="2">
    <location>
        <begin position="818"/>
        <end position="950"/>
    </location>
</feature>
<dbReference type="GO" id="GO:0036396">
    <property type="term" value="C:RNA N6-methyladenosine methyltransferase complex"/>
    <property type="evidence" value="ECO:0007669"/>
    <property type="project" value="InterPro"/>
</dbReference>
<evidence type="ECO:0008006" key="5">
    <source>
        <dbReference type="Google" id="ProtNLM"/>
    </source>
</evidence>
<gene>
    <name evidence="3" type="ORF">C7M84_020528</name>
</gene>
<feature type="compositionally biased region" description="Basic and acidic residues" evidence="2">
    <location>
        <begin position="72"/>
        <end position="89"/>
    </location>
</feature>
<feature type="region of interest" description="Disordered" evidence="2">
    <location>
        <begin position="529"/>
        <end position="721"/>
    </location>
</feature>
<feature type="compositionally biased region" description="Basic residues" evidence="2">
    <location>
        <begin position="125"/>
        <end position="149"/>
    </location>
</feature>
<feature type="region of interest" description="Disordered" evidence="2">
    <location>
        <begin position="1"/>
        <end position="348"/>
    </location>
</feature>
<organism evidence="3 4">
    <name type="scientific">Penaeus vannamei</name>
    <name type="common">Whiteleg shrimp</name>
    <name type="synonym">Litopenaeus vannamei</name>
    <dbReference type="NCBI Taxonomy" id="6689"/>
    <lineage>
        <taxon>Eukaryota</taxon>
        <taxon>Metazoa</taxon>
        <taxon>Ecdysozoa</taxon>
        <taxon>Arthropoda</taxon>
        <taxon>Crustacea</taxon>
        <taxon>Multicrustacea</taxon>
        <taxon>Malacostraca</taxon>
        <taxon>Eumalacostraca</taxon>
        <taxon>Eucarida</taxon>
        <taxon>Decapoda</taxon>
        <taxon>Dendrobranchiata</taxon>
        <taxon>Penaeoidea</taxon>
        <taxon>Penaeidae</taxon>
        <taxon>Penaeus</taxon>
    </lineage>
</organism>
<sequence length="1068" mass="121521">MSVYLLPQVNLSEEGRTAKEAGKDNNNHRGSQTKSGGNTPVSFPYPGNKPLVPPHGPGVGKGGPGTQGSEVWDLRRLEEESEVALERRRQQLTQELMPHRPGHKRDTKRKPRPSKRVAPTGDRSKLKKTKSASSSRKHSSSKSSKKSHPSKKDHDKVRSHKTSRSPTRRKSSMSKKLLSPGRKRSPSPSSRKSHKISPGSSKRSKSRKRSHSPRERVEYRDNRMAVPERSLSHGRDPSLGSHAGSSRSRDPRVDDRMRRMSPEQLGRDRYSSRAESPSRRYEKERGMEEYVEQRRERRSPISRSREVERKDPHRHRDYDRHERDHYDERRRDDPRREDREREQLRERELREREMRDRELLKERERVELMEREQERERERMREVDDRRGRYAREHEFAREREVVVRGGGREYEGEREFYSPRGRPEIDARVMPVDDRRAYEDPAYDRYQSERERSRYEAGRDRYDELSLHDRRGLPPMEDRRSDRRGPPIDSRFPDERRRSGGSLDPRAHEAWVEEHRGMERLERAEHFAPHVPPRHRHQPDWVGGRPPAAWERHKHPRHEDWGDEYGVAVGSRGGEWGEEPHEWVGDRQGPLPPHQEQWSHPRRSYRDEWGGRGSEWVDRALPAYSGGRDLGPPAPQGPSVGRADHSQPPPLGRRTRREQVEQVIDPPPLAGSSSRHHLPPSSEDEGIESALVPPRGGDAGTPPPPDQDQALMPGNDGKTIPPQCVQPRQFPLSPSFLSLLPSLSLTLITYSSSSPPLLTPVTSLTTPFLLLIPLPLPKFSPPLPSPHLPLSSLIPSLILPSRLSLPFSTLILPSPLPSPSGSWVRRAADAPPAPEAESPPKKEKSLSEPPQEESENGGNAEIKKRSTPEEPVIEEVTAKKPRVEAPADVEEPENTLQEKDTFSDISDDADDILNQEVGGYNDDDSRNLSSSQLEDSRNLSRENGPSYDDLLDDEEAIHLEEISDDELEEDRQAKFNVAGALDINWASLVRDTPATHEVAAGTALKRFSPAHLLARIGVSTRYARKEVIEKVRAVCAADAAKDEGKFTGLIICLGSVSHKESMVIENV</sequence>
<feature type="compositionally biased region" description="Basic residues" evidence="2">
    <location>
        <begin position="100"/>
        <end position="115"/>
    </location>
</feature>
<protein>
    <recommendedName>
        <fullName evidence="5">Zinc finger CCCH domain-containing protein 13</fullName>
    </recommendedName>
</protein>
<dbReference type="PANTHER" id="PTHR38563">
    <property type="entry name" value="FL(2)D-ASSOCIATED COMPLEX COMPONENT"/>
    <property type="match status" value="1"/>
</dbReference>
<dbReference type="PANTHER" id="PTHR38563:SF1">
    <property type="entry name" value="FL(2)D-ASSOCIATED COMPLEX COMPONENT"/>
    <property type="match status" value="1"/>
</dbReference>
<reference evidence="3 4" key="2">
    <citation type="submission" date="2019-01" db="EMBL/GenBank/DDBJ databases">
        <title>The decoding of complex shrimp genome reveals the adaptation for benthos swimmer, frequently molting mechanism and breeding impact on genome.</title>
        <authorList>
            <person name="Sun Y."/>
            <person name="Gao Y."/>
            <person name="Yu Y."/>
        </authorList>
    </citation>
    <scope>NUCLEOTIDE SEQUENCE [LARGE SCALE GENOMIC DNA]</scope>
    <source>
        <tissue evidence="3">Muscle</tissue>
    </source>
</reference>